<dbReference type="Proteomes" id="UP000035642">
    <property type="component" value="Unassembled WGS sequence"/>
</dbReference>
<dbReference type="InterPro" id="IPR013783">
    <property type="entry name" value="Ig-like_fold"/>
</dbReference>
<dbReference type="CDD" id="cd00096">
    <property type="entry name" value="Ig"/>
    <property type="match status" value="1"/>
</dbReference>
<evidence type="ECO:0000256" key="1">
    <source>
        <dbReference type="ARBA" id="ARBA00022737"/>
    </source>
</evidence>
<name>A0A0K0D7K1_ANGCA</name>
<dbReference type="GO" id="GO:0098609">
    <property type="term" value="P:cell-cell adhesion"/>
    <property type="evidence" value="ECO:0007669"/>
    <property type="project" value="TreeGrafter"/>
</dbReference>
<dbReference type="Pfam" id="PF13927">
    <property type="entry name" value="Ig_3"/>
    <property type="match status" value="1"/>
</dbReference>
<keyword evidence="1" id="KW-0677">Repeat</keyword>
<dbReference type="GO" id="GO:0005886">
    <property type="term" value="C:plasma membrane"/>
    <property type="evidence" value="ECO:0007669"/>
    <property type="project" value="TreeGrafter"/>
</dbReference>
<dbReference type="PROSITE" id="PS50835">
    <property type="entry name" value="IG_LIKE"/>
    <property type="match status" value="2"/>
</dbReference>
<dbReference type="AlphaFoldDB" id="A0A0K0D7K1"/>
<sequence>MKHRVRARYCRLVIPVTLVWPGHARPLNERPRAGDLSRVRGISWQESASRREPSAAAIHRLGGVDAASYLAWELVVTPNGDRLLDQRTGGNFIVSCKVKDYDGAASDVKVEWYKNGELASHIGNVMTIYKTYGNQLLINSPKISDGGAYTCKADVSGQLHETTVLITFADPPKFIDPETEQHPEEGSNAEIVCNVEGTEKLEVFWQFNDSILEEGACHCDVL</sequence>
<feature type="domain" description="Ig-like" evidence="3">
    <location>
        <begin position="53"/>
        <end position="167"/>
    </location>
</feature>
<dbReference type="PANTHER" id="PTHR44170:SF6">
    <property type="entry name" value="CONTACTIN"/>
    <property type="match status" value="1"/>
</dbReference>
<reference evidence="5" key="2">
    <citation type="submission" date="2017-02" db="UniProtKB">
        <authorList>
            <consortium name="WormBaseParasite"/>
        </authorList>
    </citation>
    <scope>IDENTIFICATION</scope>
</reference>
<evidence type="ECO:0000313" key="5">
    <source>
        <dbReference type="WBParaSite" id="ACAC_0000604601-mRNA-1"/>
    </source>
</evidence>
<evidence type="ECO:0000256" key="2">
    <source>
        <dbReference type="ARBA" id="ARBA00023157"/>
    </source>
</evidence>
<dbReference type="SUPFAM" id="SSF48726">
    <property type="entry name" value="Immunoglobulin"/>
    <property type="match status" value="2"/>
</dbReference>
<dbReference type="InterPro" id="IPR036179">
    <property type="entry name" value="Ig-like_dom_sf"/>
</dbReference>
<proteinExistence type="predicted"/>
<dbReference type="GO" id="GO:0030424">
    <property type="term" value="C:axon"/>
    <property type="evidence" value="ECO:0007669"/>
    <property type="project" value="TreeGrafter"/>
</dbReference>
<dbReference type="Gene3D" id="2.60.40.10">
    <property type="entry name" value="Immunoglobulins"/>
    <property type="match status" value="2"/>
</dbReference>
<protein>
    <submittedName>
        <fullName evidence="5">Ig-like domain-containing protein</fullName>
    </submittedName>
</protein>
<keyword evidence="4" id="KW-1185">Reference proteome</keyword>
<feature type="domain" description="Ig-like" evidence="3">
    <location>
        <begin position="172"/>
        <end position="222"/>
    </location>
</feature>
<dbReference type="InterPro" id="IPR007110">
    <property type="entry name" value="Ig-like_dom"/>
</dbReference>
<dbReference type="STRING" id="6313.A0A0K0D7K1"/>
<dbReference type="WBParaSite" id="ACAC_0000604601-mRNA-1">
    <property type="protein sequence ID" value="ACAC_0000604601-mRNA-1"/>
    <property type="gene ID" value="ACAC_0000604601"/>
</dbReference>
<evidence type="ECO:0000313" key="4">
    <source>
        <dbReference type="Proteomes" id="UP000035642"/>
    </source>
</evidence>
<keyword evidence="2" id="KW-1015">Disulfide bond</keyword>
<reference evidence="4" key="1">
    <citation type="submission" date="2012-09" db="EMBL/GenBank/DDBJ databases">
        <authorList>
            <person name="Martin A.A."/>
        </authorList>
    </citation>
    <scope>NUCLEOTIDE SEQUENCE</scope>
</reference>
<evidence type="ECO:0000259" key="3">
    <source>
        <dbReference type="PROSITE" id="PS50835"/>
    </source>
</evidence>
<accession>A0A0K0D7K1</accession>
<dbReference type="PANTHER" id="PTHR44170">
    <property type="entry name" value="PROTEIN SIDEKICK"/>
    <property type="match status" value="1"/>
</dbReference>
<dbReference type="GO" id="GO:0007411">
    <property type="term" value="P:axon guidance"/>
    <property type="evidence" value="ECO:0007669"/>
    <property type="project" value="TreeGrafter"/>
</dbReference>
<organism evidence="4 5">
    <name type="scientific">Angiostrongylus cantonensis</name>
    <name type="common">Rat lungworm</name>
    <dbReference type="NCBI Taxonomy" id="6313"/>
    <lineage>
        <taxon>Eukaryota</taxon>
        <taxon>Metazoa</taxon>
        <taxon>Ecdysozoa</taxon>
        <taxon>Nematoda</taxon>
        <taxon>Chromadorea</taxon>
        <taxon>Rhabditida</taxon>
        <taxon>Rhabditina</taxon>
        <taxon>Rhabditomorpha</taxon>
        <taxon>Strongyloidea</taxon>
        <taxon>Metastrongylidae</taxon>
        <taxon>Angiostrongylus</taxon>
    </lineage>
</organism>